<keyword evidence="6 7" id="KW-0472">Membrane</keyword>
<keyword evidence="4 7" id="KW-0812">Transmembrane</keyword>
<dbReference type="EMBL" id="VUMT01000004">
    <property type="protein sequence ID" value="MSS63084.1"/>
    <property type="molecule type" value="Genomic_DNA"/>
</dbReference>
<accession>A0A6L5XWU9</accession>
<dbReference type="PANTHER" id="PTHR43744">
    <property type="entry name" value="ABC TRANSPORTER PERMEASE PROTEIN MG189-RELATED-RELATED"/>
    <property type="match status" value="1"/>
</dbReference>
<comment type="similarity">
    <text evidence="7">Belongs to the binding-protein-dependent transport system permease family.</text>
</comment>
<keyword evidence="10" id="KW-1185">Reference proteome</keyword>
<dbReference type="Proteomes" id="UP000482209">
    <property type="component" value="Unassembled WGS sequence"/>
</dbReference>
<keyword evidence="2 7" id="KW-0813">Transport</keyword>
<feature type="transmembrane region" description="Helical" evidence="7">
    <location>
        <begin position="82"/>
        <end position="109"/>
    </location>
</feature>
<dbReference type="PROSITE" id="PS50928">
    <property type="entry name" value="ABC_TM1"/>
    <property type="match status" value="1"/>
</dbReference>
<dbReference type="AlphaFoldDB" id="A0A6L5XWU9"/>
<evidence type="ECO:0000256" key="2">
    <source>
        <dbReference type="ARBA" id="ARBA00022448"/>
    </source>
</evidence>
<evidence type="ECO:0000256" key="3">
    <source>
        <dbReference type="ARBA" id="ARBA00022475"/>
    </source>
</evidence>
<keyword evidence="3" id="KW-1003">Cell membrane</keyword>
<dbReference type="InterPro" id="IPR000515">
    <property type="entry name" value="MetI-like"/>
</dbReference>
<evidence type="ECO:0000256" key="1">
    <source>
        <dbReference type="ARBA" id="ARBA00004651"/>
    </source>
</evidence>
<evidence type="ECO:0000256" key="4">
    <source>
        <dbReference type="ARBA" id="ARBA00022692"/>
    </source>
</evidence>
<dbReference type="Gene3D" id="1.10.3720.10">
    <property type="entry name" value="MetI-like"/>
    <property type="match status" value="1"/>
</dbReference>
<dbReference type="GO" id="GO:0055085">
    <property type="term" value="P:transmembrane transport"/>
    <property type="evidence" value="ECO:0007669"/>
    <property type="project" value="InterPro"/>
</dbReference>
<dbReference type="RefSeq" id="WP_154517709.1">
    <property type="nucleotide sequence ID" value="NZ_VUMT01000004.1"/>
</dbReference>
<dbReference type="GO" id="GO:0005886">
    <property type="term" value="C:plasma membrane"/>
    <property type="evidence" value="ECO:0007669"/>
    <property type="project" value="UniProtKB-SubCell"/>
</dbReference>
<evidence type="ECO:0000259" key="8">
    <source>
        <dbReference type="PROSITE" id="PS50928"/>
    </source>
</evidence>
<dbReference type="Pfam" id="PF00528">
    <property type="entry name" value="BPD_transp_1"/>
    <property type="match status" value="1"/>
</dbReference>
<feature type="transmembrane region" description="Helical" evidence="7">
    <location>
        <begin position="153"/>
        <end position="174"/>
    </location>
</feature>
<organism evidence="9 10">
    <name type="scientific">Velocimicrobium porci</name>
    <dbReference type="NCBI Taxonomy" id="2606634"/>
    <lineage>
        <taxon>Bacteria</taxon>
        <taxon>Bacillati</taxon>
        <taxon>Bacillota</taxon>
        <taxon>Clostridia</taxon>
        <taxon>Lachnospirales</taxon>
        <taxon>Lachnospiraceae</taxon>
        <taxon>Velocimicrobium</taxon>
    </lineage>
</organism>
<evidence type="ECO:0000256" key="7">
    <source>
        <dbReference type="RuleBase" id="RU363032"/>
    </source>
</evidence>
<reference evidence="9 10" key="1">
    <citation type="submission" date="2019-08" db="EMBL/GenBank/DDBJ databases">
        <title>In-depth cultivation of the pig gut microbiome towards novel bacterial diversity and tailored functional studies.</title>
        <authorList>
            <person name="Wylensek D."/>
            <person name="Hitch T.C.A."/>
            <person name="Clavel T."/>
        </authorList>
    </citation>
    <scope>NUCLEOTIDE SEQUENCE [LARGE SCALE GENOMIC DNA]</scope>
    <source>
        <strain evidence="9 10">WCA-693-APC-MOT-I</strain>
    </source>
</reference>
<dbReference type="SUPFAM" id="SSF161098">
    <property type="entry name" value="MetI-like"/>
    <property type="match status" value="1"/>
</dbReference>
<feature type="transmembrane region" description="Helical" evidence="7">
    <location>
        <begin position="194"/>
        <end position="216"/>
    </location>
</feature>
<feature type="transmembrane region" description="Helical" evidence="7">
    <location>
        <begin position="275"/>
        <end position="294"/>
    </location>
</feature>
<comment type="caution">
    <text evidence="9">The sequence shown here is derived from an EMBL/GenBank/DDBJ whole genome shotgun (WGS) entry which is preliminary data.</text>
</comment>
<protein>
    <submittedName>
        <fullName evidence="9">Carbohydrate ABC transporter permease</fullName>
    </submittedName>
</protein>
<evidence type="ECO:0000313" key="9">
    <source>
        <dbReference type="EMBL" id="MSS63084.1"/>
    </source>
</evidence>
<evidence type="ECO:0000313" key="10">
    <source>
        <dbReference type="Proteomes" id="UP000482209"/>
    </source>
</evidence>
<evidence type="ECO:0000256" key="5">
    <source>
        <dbReference type="ARBA" id="ARBA00022989"/>
    </source>
</evidence>
<proteinExistence type="inferred from homology"/>
<feature type="transmembrane region" description="Helical" evidence="7">
    <location>
        <begin position="121"/>
        <end position="141"/>
    </location>
</feature>
<name>A0A6L5XWU9_9FIRM</name>
<evidence type="ECO:0000256" key="6">
    <source>
        <dbReference type="ARBA" id="ARBA00023136"/>
    </source>
</evidence>
<gene>
    <name evidence="9" type="ORF">FYJ58_04220</name>
</gene>
<dbReference type="InterPro" id="IPR035906">
    <property type="entry name" value="MetI-like_sf"/>
</dbReference>
<feature type="transmembrane region" description="Helical" evidence="7">
    <location>
        <begin position="24"/>
        <end position="49"/>
    </location>
</feature>
<feature type="domain" description="ABC transmembrane type-1" evidence="8">
    <location>
        <begin position="86"/>
        <end position="294"/>
    </location>
</feature>
<keyword evidence="5 7" id="KW-1133">Transmembrane helix</keyword>
<dbReference type="CDD" id="cd06261">
    <property type="entry name" value="TM_PBP2"/>
    <property type="match status" value="1"/>
</dbReference>
<comment type="subcellular location">
    <subcellularLocation>
        <location evidence="1 7">Cell membrane</location>
        <topology evidence="1 7">Multi-pass membrane protein</topology>
    </subcellularLocation>
</comment>
<dbReference type="PANTHER" id="PTHR43744:SF9">
    <property type="entry name" value="POLYGALACTURONAN_RHAMNOGALACTURONAN TRANSPORT SYSTEM PERMEASE PROTEIN YTCP"/>
    <property type="match status" value="1"/>
</dbReference>
<sequence length="309" mass="34354">MAKKKEVEQEGMNRLNRIAPKTNVIFNVIFVLCSLICILPVIFVFMISITSEETLKRYGYSFIPKEFSLGAYRFLLGEGETILRALGVSLFVTIVGTIIGIILTTTMGYVLSRPNYKLKGFLTMVVFIPMIFNGGMIASYVVNTNMLGLKNSVWALIWPLAVSSFNIIICKTFFRTTIPDSIIESAKIDGAAQLSIFTRIVLPISKPVIATIGLFLTFGYWNDWFQSSLYINTDKLYSLQALLNSILQNIQALAKNPAMGVTLQQYKNAMPQEGARMAIAIIIIVPIACAYPFFQKYFISGLTIGAVKG</sequence>